<dbReference type="InterPro" id="IPR011009">
    <property type="entry name" value="Kinase-like_dom_sf"/>
</dbReference>
<dbReference type="PROSITE" id="PS00108">
    <property type="entry name" value="PROTEIN_KINASE_ST"/>
    <property type="match status" value="1"/>
</dbReference>
<dbReference type="GO" id="GO:0005524">
    <property type="term" value="F:ATP binding"/>
    <property type="evidence" value="ECO:0007669"/>
    <property type="project" value="UniProtKB-UniRule"/>
</dbReference>
<dbReference type="PANTHER" id="PTHR45631">
    <property type="entry name" value="OS07G0107800 PROTEIN-RELATED"/>
    <property type="match status" value="1"/>
</dbReference>
<dbReference type="FunFam" id="1.10.510.10:FF:000146">
    <property type="entry name" value="LRR receptor-like serine/threonine-protein kinase IOS1"/>
    <property type="match status" value="1"/>
</dbReference>
<evidence type="ECO:0000256" key="18">
    <source>
        <dbReference type="PROSITE-ProRule" id="PRU10141"/>
    </source>
</evidence>
<evidence type="ECO:0000259" key="20">
    <source>
        <dbReference type="PROSITE" id="PS50011"/>
    </source>
</evidence>
<keyword evidence="4" id="KW-0597">Phosphoprotein</keyword>
<evidence type="ECO:0000256" key="16">
    <source>
        <dbReference type="ARBA" id="ARBA00047899"/>
    </source>
</evidence>
<dbReference type="InterPro" id="IPR001245">
    <property type="entry name" value="Ser-Thr/Tyr_kinase_cat_dom"/>
</dbReference>
<keyword evidence="12 18" id="KW-0067">ATP-binding</keyword>
<evidence type="ECO:0000256" key="7">
    <source>
        <dbReference type="ARBA" id="ARBA00022692"/>
    </source>
</evidence>
<comment type="caution">
    <text evidence="21">The sequence shown here is derived from an EMBL/GenBank/DDBJ whole genome shotgun (WGS) entry which is preliminary data.</text>
</comment>
<organism evidence="21 22">
    <name type="scientific">Trapa natans</name>
    <name type="common">Water chestnut</name>
    <dbReference type="NCBI Taxonomy" id="22666"/>
    <lineage>
        <taxon>Eukaryota</taxon>
        <taxon>Viridiplantae</taxon>
        <taxon>Streptophyta</taxon>
        <taxon>Embryophyta</taxon>
        <taxon>Tracheophyta</taxon>
        <taxon>Spermatophyta</taxon>
        <taxon>Magnoliopsida</taxon>
        <taxon>eudicotyledons</taxon>
        <taxon>Gunneridae</taxon>
        <taxon>Pentapetalae</taxon>
        <taxon>rosids</taxon>
        <taxon>malvids</taxon>
        <taxon>Myrtales</taxon>
        <taxon>Lythraceae</taxon>
        <taxon>Trapa</taxon>
    </lineage>
</organism>
<dbReference type="Pfam" id="PF13855">
    <property type="entry name" value="LRR_8"/>
    <property type="match status" value="1"/>
</dbReference>
<dbReference type="PANTHER" id="PTHR45631:SF206">
    <property type="entry name" value="PROTEIN KINASE DOMAIN-CONTAINING PROTEIN"/>
    <property type="match status" value="1"/>
</dbReference>
<keyword evidence="22" id="KW-1185">Reference proteome</keyword>
<dbReference type="PROSITE" id="PS00107">
    <property type="entry name" value="PROTEIN_KINASE_ATP"/>
    <property type="match status" value="1"/>
</dbReference>
<keyword evidence="7 19" id="KW-0812">Transmembrane</keyword>
<feature type="binding site" evidence="18">
    <location>
        <position position="356"/>
    </location>
    <ligand>
        <name>ATP</name>
        <dbReference type="ChEBI" id="CHEBI:30616"/>
    </ligand>
</feature>
<dbReference type="PROSITE" id="PS50011">
    <property type="entry name" value="PROTEIN_KINASE_DOM"/>
    <property type="match status" value="1"/>
</dbReference>
<keyword evidence="3" id="KW-0723">Serine/threonine-protein kinase</keyword>
<dbReference type="EMBL" id="JAXQNO010000009">
    <property type="protein sequence ID" value="KAK4790778.1"/>
    <property type="molecule type" value="Genomic_DNA"/>
</dbReference>
<dbReference type="InterPro" id="IPR032675">
    <property type="entry name" value="LRR_dom_sf"/>
</dbReference>
<keyword evidence="10 18" id="KW-0547">Nucleotide-binding</keyword>
<evidence type="ECO:0000256" key="11">
    <source>
        <dbReference type="ARBA" id="ARBA00022777"/>
    </source>
</evidence>
<dbReference type="InterPro" id="IPR000719">
    <property type="entry name" value="Prot_kinase_dom"/>
</dbReference>
<keyword evidence="8" id="KW-0732">Signal</keyword>
<evidence type="ECO:0000256" key="19">
    <source>
        <dbReference type="SAM" id="Phobius"/>
    </source>
</evidence>
<comment type="subcellular location">
    <subcellularLocation>
        <location evidence="1">Membrane</location>
        <topology evidence="1">Single-pass membrane protein</topology>
    </subcellularLocation>
</comment>
<feature type="transmembrane region" description="Helical" evidence="19">
    <location>
        <begin position="268"/>
        <end position="289"/>
    </location>
</feature>
<dbReference type="PRINTS" id="PR00019">
    <property type="entry name" value="LEURICHRPT"/>
</dbReference>
<evidence type="ECO:0000256" key="2">
    <source>
        <dbReference type="ARBA" id="ARBA00012513"/>
    </source>
</evidence>
<keyword evidence="5" id="KW-0433">Leucine-rich repeat</keyword>
<keyword evidence="9" id="KW-0677">Repeat</keyword>
<gene>
    <name evidence="21" type="ORF">SAY86_031191</name>
</gene>
<keyword evidence="11" id="KW-0418">Kinase</keyword>
<evidence type="ECO:0000256" key="17">
    <source>
        <dbReference type="ARBA" id="ARBA00048679"/>
    </source>
</evidence>
<proteinExistence type="predicted"/>
<evidence type="ECO:0000256" key="14">
    <source>
        <dbReference type="ARBA" id="ARBA00023136"/>
    </source>
</evidence>
<dbReference type="InterPro" id="IPR017441">
    <property type="entry name" value="Protein_kinase_ATP_BS"/>
</dbReference>
<dbReference type="InterPro" id="IPR024788">
    <property type="entry name" value="Malectin-like_Carb-bd_dom"/>
</dbReference>
<reference evidence="21 22" key="1">
    <citation type="journal article" date="2023" name="Hortic Res">
        <title>Pangenome of water caltrop reveals structural variations and asymmetric subgenome divergence after allopolyploidization.</title>
        <authorList>
            <person name="Zhang X."/>
            <person name="Chen Y."/>
            <person name="Wang L."/>
            <person name="Yuan Y."/>
            <person name="Fang M."/>
            <person name="Shi L."/>
            <person name="Lu R."/>
            <person name="Comes H.P."/>
            <person name="Ma Y."/>
            <person name="Chen Y."/>
            <person name="Huang G."/>
            <person name="Zhou Y."/>
            <person name="Zheng Z."/>
            <person name="Qiu Y."/>
        </authorList>
    </citation>
    <scope>NUCLEOTIDE SEQUENCE [LARGE SCALE GENOMIC DNA]</scope>
    <source>
        <strain evidence="21">F231</strain>
    </source>
</reference>
<evidence type="ECO:0000256" key="1">
    <source>
        <dbReference type="ARBA" id="ARBA00004167"/>
    </source>
</evidence>
<evidence type="ECO:0000256" key="3">
    <source>
        <dbReference type="ARBA" id="ARBA00022527"/>
    </source>
</evidence>
<comment type="catalytic activity">
    <reaction evidence="17">
        <text>L-seryl-[protein] + ATP = O-phospho-L-seryl-[protein] + ADP + H(+)</text>
        <dbReference type="Rhea" id="RHEA:17989"/>
        <dbReference type="Rhea" id="RHEA-COMP:9863"/>
        <dbReference type="Rhea" id="RHEA-COMP:11604"/>
        <dbReference type="ChEBI" id="CHEBI:15378"/>
        <dbReference type="ChEBI" id="CHEBI:29999"/>
        <dbReference type="ChEBI" id="CHEBI:30616"/>
        <dbReference type="ChEBI" id="CHEBI:83421"/>
        <dbReference type="ChEBI" id="CHEBI:456216"/>
        <dbReference type="EC" id="2.7.11.1"/>
    </reaction>
</comment>
<keyword evidence="14 19" id="KW-0472">Membrane</keyword>
<dbReference type="FunFam" id="3.80.10.10:FF:000129">
    <property type="entry name" value="Leucine-rich repeat receptor-like kinase"/>
    <property type="match status" value="1"/>
</dbReference>
<accession>A0AAN7M2Z9</accession>
<keyword evidence="6" id="KW-0808">Transferase</keyword>
<comment type="catalytic activity">
    <reaction evidence="16">
        <text>L-threonyl-[protein] + ATP = O-phospho-L-threonyl-[protein] + ADP + H(+)</text>
        <dbReference type="Rhea" id="RHEA:46608"/>
        <dbReference type="Rhea" id="RHEA-COMP:11060"/>
        <dbReference type="Rhea" id="RHEA-COMP:11605"/>
        <dbReference type="ChEBI" id="CHEBI:15378"/>
        <dbReference type="ChEBI" id="CHEBI:30013"/>
        <dbReference type="ChEBI" id="CHEBI:30616"/>
        <dbReference type="ChEBI" id="CHEBI:61977"/>
        <dbReference type="ChEBI" id="CHEBI:456216"/>
        <dbReference type="EC" id="2.7.11.1"/>
    </reaction>
</comment>
<sequence>MTAGRWKNDSSRLDFGVYWNTSSPTQKWYIYLHFAEIQILNQTQVREMQVYVVDKFVQTVTLQYGKPVTVSSFPVSSPDKVNFTIKAPSYSNLPPILNAFEFMSSLDMNPMTVEDDVRAINGIKNAYAVTRDSWQGYPCSPRNFSWIGLNCSYDGNPRITSLNLSSSNLMGEIADAFGNLTSLTSLDLSNNQLTGQIPEYFGQMPALKLLNLNGNNLSGSIPDALKRKQAAGTLHASFEENPNLCQTNICLSRAVGSTGKNGEDSTNLIIPTSVSASLVIFLAIILILWRIRRRSQGGSGEEPLVEGINVASPKKIIFKYSDISTITNNFGTVLGEGGFGKVYLGTLSNGNKVAVKICSKLSSQAYKGFLAEVGMLMTVHHKNLISLVGYCNEIESTVLLYELMSNGDLKQHLSENNADVLSWRQRLSIAIDAAHGIEYLHNGCKPPIIHRDLKTSNILLNENMQAKIADFGLSKIMGMDDDSHICTRPAGTPGYLDPEFHASGRLTKKSDVYSFGIVLLELITGQPAIIKRSLGIVIHIIERVNPLIERGDIRSIVDSRLRGQFKDNAAWKAVEIAMSCVAPSSSRRPDMESVSSDLKECLRLEADSGHDNYMEGTFLGMSHAKLDYTAPEPR</sequence>
<dbReference type="SMART" id="SM00220">
    <property type="entry name" value="S_TKc"/>
    <property type="match status" value="1"/>
</dbReference>
<dbReference type="Pfam" id="PF07714">
    <property type="entry name" value="PK_Tyr_Ser-Thr"/>
    <property type="match status" value="1"/>
</dbReference>
<evidence type="ECO:0000256" key="15">
    <source>
        <dbReference type="ARBA" id="ARBA00023170"/>
    </source>
</evidence>
<dbReference type="InterPro" id="IPR001611">
    <property type="entry name" value="Leu-rich_rpt"/>
</dbReference>
<protein>
    <recommendedName>
        <fullName evidence="2">non-specific serine/threonine protein kinase</fullName>
        <ecNumber evidence="2">2.7.11.1</ecNumber>
    </recommendedName>
</protein>
<evidence type="ECO:0000256" key="9">
    <source>
        <dbReference type="ARBA" id="ARBA00022737"/>
    </source>
</evidence>
<dbReference type="GO" id="GO:0004674">
    <property type="term" value="F:protein serine/threonine kinase activity"/>
    <property type="evidence" value="ECO:0007669"/>
    <property type="project" value="UniProtKB-KW"/>
</dbReference>
<evidence type="ECO:0000313" key="21">
    <source>
        <dbReference type="EMBL" id="KAK4790778.1"/>
    </source>
</evidence>
<dbReference type="GO" id="GO:0016020">
    <property type="term" value="C:membrane"/>
    <property type="evidence" value="ECO:0007669"/>
    <property type="project" value="UniProtKB-SubCell"/>
</dbReference>
<keyword evidence="13 19" id="KW-1133">Transmembrane helix</keyword>
<dbReference type="InterPro" id="IPR008271">
    <property type="entry name" value="Ser/Thr_kinase_AS"/>
</dbReference>
<feature type="domain" description="Protein kinase" evidence="20">
    <location>
        <begin position="328"/>
        <end position="602"/>
    </location>
</feature>
<keyword evidence="15" id="KW-0675">Receptor</keyword>
<dbReference type="AlphaFoldDB" id="A0AAN7M2Z9"/>
<name>A0AAN7M2Z9_TRANT</name>
<dbReference type="Proteomes" id="UP001346149">
    <property type="component" value="Unassembled WGS sequence"/>
</dbReference>
<dbReference type="Gene3D" id="3.80.10.10">
    <property type="entry name" value="Ribonuclease Inhibitor"/>
    <property type="match status" value="1"/>
</dbReference>
<dbReference type="Gene3D" id="3.30.200.20">
    <property type="entry name" value="Phosphorylase Kinase, domain 1"/>
    <property type="match status" value="1"/>
</dbReference>
<evidence type="ECO:0000256" key="13">
    <source>
        <dbReference type="ARBA" id="ARBA00022989"/>
    </source>
</evidence>
<evidence type="ECO:0000256" key="4">
    <source>
        <dbReference type="ARBA" id="ARBA00022553"/>
    </source>
</evidence>
<evidence type="ECO:0000256" key="5">
    <source>
        <dbReference type="ARBA" id="ARBA00022614"/>
    </source>
</evidence>
<dbReference type="Pfam" id="PF12819">
    <property type="entry name" value="Malectin_like"/>
    <property type="match status" value="1"/>
</dbReference>
<dbReference type="EC" id="2.7.11.1" evidence="2"/>
<evidence type="ECO:0000256" key="10">
    <source>
        <dbReference type="ARBA" id="ARBA00022741"/>
    </source>
</evidence>
<dbReference type="PROSITE" id="PS51450">
    <property type="entry name" value="LRR"/>
    <property type="match status" value="1"/>
</dbReference>
<dbReference type="Gene3D" id="1.10.510.10">
    <property type="entry name" value="Transferase(Phosphotransferase) domain 1"/>
    <property type="match status" value="1"/>
</dbReference>
<evidence type="ECO:0000313" key="22">
    <source>
        <dbReference type="Proteomes" id="UP001346149"/>
    </source>
</evidence>
<evidence type="ECO:0000256" key="6">
    <source>
        <dbReference type="ARBA" id="ARBA00022679"/>
    </source>
</evidence>
<dbReference type="CDD" id="cd14066">
    <property type="entry name" value="STKc_IRAK"/>
    <property type="match status" value="1"/>
</dbReference>
<dbReference type="SUPFAM" id="SSF52058">
    <property type="entry name" value="L domain-like"/>
    <property type="match status" value="1"/>
</dbReference>
<evidence type="ECO:0000256" key="12">
    <source>
        <dbReference type="ARBA" id="ARBA00022840"/>
    </source>
</evidence>
<dbReference type="SUPFAM" id="SSF56112">
    <property type="entry name" value="Protein kinase-like (PK-like)"/>
    <property type="match status" value="1"/>
</dbReference>
<evidence type="ECO:0000256" key="8">
    <source>
        <dbReference type="ARBA" id="ARBA00022729"/>
    </source>
</evidence>